<keyword evidence="4" id="KW-0443">Lipid metabolism</keyword>
<protein>
    <submittedName>
        <fullName evidence="9">NAD(P)/FAD-dependent oxidoreductase</fullName>
    </submittedName>
</protein>
<name>A0A5D0MKC7_9BACT</name>
<evidence type="ECO:0000256" key="5">
    <source>
        <dbReference type="ARBA" id="ARBA00023209"/>
    </source>
</evidence>
<dbReference type="InterPro" id="IPR036188">
    <property type="entry name" value="FAD/NAD-bd_sf"/>
</dbReference>
<dbReference type="InterPro" id="IPR003953">
    <property type="entry name" value="FAD-dep_OxRdtase_2_FAD-bd"/>
</dbReference>
<evidence type="ECO:0000256" key="3">
    <source>
        <dbReference type="ARBA" id="ARBA00023002"/>
    </source>
</evidence>
<accession>A0A5D0MKC7</accession>
<keyword evidence="3" id="KW-0560">Oxidoreductase</keyword>
<evidence type="ECO:0000259" key="8">
    <source>
        <dbReference type="Pfam" id="PF22578"/>
    </source>
</evidence>
<keyword evidence="10" id="KW-1185">Reference proteome</keyword>
<proteinExistence type="predicted"/>
<dbReference type="Pfam" id="PF00890">
    <property type="entry name" value="FAD_binding_2"/>
    <property type="match status" value="1"/>
</dbReference>
<evidence type="ECO:0000313" key="10">
    <source>
        <dbReference type="Proteomes" id="UP000324143"/>
    </source>
</evidence>
<dbReference type="NCBIfam" id="TIGR02032">
    <property type="entry name" value="GG-red-SF"/>
    <property type="match status" value="1"/>
</dbReference>
<keyword evidence="6" id="KW-1208">Phospholipid metabolism</keyword>
<evidence type="ECO:0000313" key="9">
    <source>
        <dbReference type="EMBL" id="TYB31991.1"/>
    </source>
</evidence>
<comment type="caution">
    <text evidence="9">The sequence shown here is derived from an EMBL/GenBank/DDBJ whole genome shotgun (WGS) entry which is preliminary data.</text>
</comment>
<keyword evidence="2" id="KW-0285">Flavoprotein</keyword>
<organism evidence="9 10">
    <name type="scientific">Candidatus Mcinerneyibacterium aminivorans</name>
    <dbReference type="NCBI Taxonomy" id="2703815"/>
    <lineage>
        <taxon>Bacteria</taxon>
        <taxon>Candidatus Macinerneyibacteriota</taxon>
        <taxon>Candidatus Mcinerneyibacteria</taxon>
        <taxon>Candidatus Mcinerneyibacteriales</taxon>
        <taxon>Candidatus Mcinerneyibacteriaceae</taxon>
        <taxon>Candidatus Mcinerneyibacterium</taxon>
    </lineage>
</organism>
<dbReference type="AlphaFoldDB" id="A0A5D0MKC7"/>
<dbReference type="Gene3D" id="3.50.50.60">
    <property type="entry name" value="FAD/NAD(P)-binding domain"/>
    <property type="match status" value="1"/>
</dbReference>
<dbReference type="PANTHER" id="PTHR42685">
    <property type="entry name" value="GERANYLGERANYL DIPHOSPHATE REDUCTASE"/>
    <property type="match status" value="1"/>
</dbReference>
<dbReference type="Proteomes" id="UP000324143">
    <property type="component" value="Unassembled WGS sequence"/>
</dbReference>
<dbReference type="Gene3D" id="3.30.9.10">
    <property type="entry name" value="D-Amino Acid Oxidase, subunit A, domain 2"/>
    <property type="match status" value="1"/>
</dbReference>
<dbReference type="PRINTS" id="PR00420">
    <property type="entry name" value="RNGMNOXGNASE"/>
</dbReference>
<dbReference type="SUPFAM" id="SSF51905">
    <property type="entry name" value="FAD/NAD(P)-binding domain"/>
    <property type="match status" value="1"/>
</dbReference>
<sequence>MIIINVLNAIYALKFVLQGLFSQRRRRKSKVEKYDTVVIGGGPAGSIAARTIAEKGFKVLLLEKRQEFGRPVRCAEGVSKKWLEKYTDIKDKWISRPIKGAILKSPGGKKALMQYNESDRGYILDRSVFDFDLAVEASESGATVRTKNRVERIERNKDSFKIYIEGFNKYIVESKTIIAADGVEGKIPRMLGINTILDPGDIEFGLNYQLEGVDINQDYIEMIGGNELAPGGYVWIFPKGEHSANVGLGVLASRSTKEKNAKYFLDKFVSKRFPEASISKVVAGAVTVAKPLKKMYGNSFLIVGDSARLSNPLTGAGIGNALESGALAGETISKALEKNDFSENNFKEYQKKVMKSVGNTSKKFYHIKEAFIKFSDKDIDDMITLLSQVDPEKLNLKKLLTITFKNNKEIISLLKKIVF</sequence>
<evidence type="ECO:0000256" key="2">
    <source>
        <dbReference type="ARBA" id="ARBA00022630"/>
    </source>
</evidence>
<feature type="domain" description="FAD-dependent oxidoreductase 2 FAD-binding" evidence="7">
    <location>
        <begin position="35"/>
        <end position="83"/>
    </location>
</feature>
<gene>
    <name evidence="9" type="ORF">FXF47_01235</name>
</gene>
<evidence type="ECO:0000256" key="6">
    <source>
        <dbReference type="ARBA" id="ARBA00023264"/>
    </source>
</evidence>
<keyword evidence="5" id="KW-0594">Phospholipid biosynthesis</keyword>
<reference evidence="9" key="1">
    <citation type="submission" date="2019-08" db="EMBL/GenBank/DDBJ databases">
        <title>Genomic characterization of a novel candidate phylum (ARYD3) from a high temperature, high salinity tertiary oil reservoir in north central Oklahoma, USA.</title>
        <authorList>
            <person name="Youssef N.H."/>
            <person name="Yadav A."/>
            <person name="Elshahed M.S."/>
        </authorList>
    </citation>
    <scope>NUCLEOTIDE SEQUENCE [LARGE SCALE GENOMIC DNA]</scope>
    <source>
        <strain evidence="9">ARYD3</strain>
    </source>
</reference>
<dbReference type="GO" id="GO:0008654">
    <property type="term" value="P:phospholipid biosynthetic process"/>
    <property type="evidence" value="ECO:0007669"/>
    <property type="project" value="UniProtKB-KW"/>
</dbReference>
<dbReference type="Pfam" id="PF22578">
    <property type="entry name" value="GGR_cat"/>
    <property type="match status" value="1"/>
</dbReference>
<dbReference type="EMBL" id="VSIX01000012">
    <property type="protein sequence ID" value="TYB31991.1"/>
    <property type="molecule type" value="Genomic_DNA"/>
</dbReference>
<dbReference type="InterPro" id="IPR054715">
    <property type="entry name" value="GGR_cat"/>
</dbReference>
<dbReference type="InterPro" id="IPR011777">
    <property type="entry name" value="Geranylgeranyl_Rdtase_fam"/>
</dbReference>
<feature type="domain" description="Digeranylgeranylglycerophospholipid reductase catalytic" evidence="8">
    <location>
        <begin position="201"/>
        <end position="283"/>
    </location>
</feature>
<dbReference type="PANTHER" id="PTHR42685:SF18">
    <property type="entry name" value="DIGERANYLGERANYLGLYCEROPHOSPHOLIPID REDUCTASE"/>
    <property type="match status" value="1"/>
</dbReference>
<dbReference type="GO" id="GO:0016628">
    <property type="term" value="F:oxidoreductase activity, acting on the CH-CH group of donors, NAD or NADP as acceptor"/>
    <property type="evidence" value="ECO:0007669"/>
    <property type="project" value="InterPro"/>
</dbReference>
<keyword evidence="1" id="KW-0444">Lipid biosynthesis</keyword>
<evidence type="ECO:0000256" key="1">
    <source>
        <dbReference type="ARBA" id="ARBA00022516"/>
    </source>
</evidence>
<evidence type="ECO:0000259" key="7">
    <source>
        <dbReference type="Pfam" id="PF00890"/>
    </source>
</evidence>
<evidence type="ECO:0000256" key="4">
    <source>
        <dbReference type="ARBA" id="ARBA00023098"/>
    </source>
</evidence>
<dbReference type="InterPro" id="IPR050407">
    <property type="entry name" value="Geranylgeranyl_reductase"/>
</dbReference>